<dbReference type="InterPro" id="IPR050343">
    <property type="entry name" value="RsuA_PseudoU_synthase"/>
</dbReference>
<dbReference type="PANTHER" id="PTHR47683:SF2">
    <property type="entry name" value="RNA-BINDING S4 DOMAIN-CONTAINING PROTEIN"/>
    <property type="match status" value="1"/>
</dbReference>
<dbReference type="SUPFAM" id="SSF55174">
    <property type="entry name" value="Alpha-L RNA-binding motif"/>
    <property type="match status" value="1"/>
</dbReference>
<dbReference type="NCBIfam" id="TIGR00093">
    <property type="entry name" value="pseudouridine synthase"/>
    <property type="match status" value="1"/>
</dbReference>
<dbReference type="Gene3D" id="3.10.290.10">
    <property type="entry name" value="RNA-binding S4 domain"/>
    <property type="match status" value="1"/>
</dbReference>
<dbReference type="InterPro" id="IPR036986">
    <property type="entry name" value="S4_RNA-bd_sf"/>
</dbReference>
<dbReference type="Pfam" id="PF01479">
    <property type="entry name" value="S4"/>
    <property type="match status" value="1"/>
</dbReference>
<gene>
    <name evidence="6" type="ORF">E5S67_00262</name>
</gene>
<keyword evidence="2 4" id="KW-0413">Isomerase</keyword>
<organism evidence="6 7">
    <name type="scientific">Microcoleus asticus IPMA8</name>
    <dbReference type="NCBI Taxonomy" id="2563858"/>
    <lineage>
        <taxon>Bacteria</taxon>
        <taxon>Bacillati</taxon>
        <taxon>Cyanobacteriota</taxon>
        <taxon>Cyanophyceae</taxon>
        <taxon>Oscillatoriophycideae</taxon>
        <taxon>Oscillatoriales</taxon>
        <taxon>Microcoleaceae</taxon>
        <taxon>Microcoleus</taxon>
        <taxon>Microcoleus asticus</taxon>
    </lineage>
</organism>
<evidence type="ECO:0000256" key="3">
    <source>
        <dbReference type="PROSITE-ProRule" id="PRU00182"/>
    </source>
</evidence>
<dbReference type="CDD" id="cd02870">
    <property type="entry name" value="PseudoU_synth_RsuA_like"/>
    <property type="match status" value="1"/>
</dbReference>
<dbReference type="InterPro" id="IPR020094">
    <property type="entry name" value="TruA/RsuA/RluB/E/F_N"/>
</dbReference>
<evidence type="ECO:0000256" key="4">
    <source>
        <dbReference type="RuleBase" id="RU003887"/>
    </source>
</evidence>
<dbReference type="Proteomes" id="UP000702425">
    <property type="component" value="Unassembled WGS sequence"/>
</dbReference>
<dbReference type="SMART" id="SM00363">
    <property type="entry name" value="S4"/>
    <property type="match status" value="1"/>
</dbReference>
<dbReference type="InterPro" id="IPR006145">
    <property type="entry name" value="PsdUridine_synth_RsuA/RluA"/>
</dbReference>
<dbReference type="PROSITE" id="PS01149">
    <property type="entry name" value="PSI_RSU"/>
    <property type="match status" value="1"/>
</dbReference>
<accession>A0ABX2CQ74</accession>
<evidence type="ECO:0000256" key="1">
    <source>
        <dbReference type="ARBA" id="ARBA00008348"/>
    </source>
</evidence>
<feature type="domain" description="RNA-binding S4" evidence="5">
    <location>
        <begin position="31"/>
        <end position="90"/>
    </location>
</feature>
<sequence>MPASVNQLTLSCFLPHRSLVGGFHTPVMSDERLQKILAQWGIASRRLAEQMIVAGRVRVNGNIVRLGEKADPDRDLIEVDGVPVKPTDRPSQVYLLLNKPAGVVSTCSDPRARSKVLDLLPPQLRSGQGIHPVGRLDADSTGALLLTNDGKLTFCLTHPRHSIAKTYHVWVLGDPPEPILEAWRHGIILSGRKTLPAKVRVLDRARDKTLLEVILSEGRNRQIRRTAEQLGYPVVGLHRTAIGPIQLQRPELPILPPGCYRPLEDSEIIYLWNLVNLTSISVPVKSQEHSI</sequence>
<dbReference type="PROSITE" id="PS50889">
    <property type="entry name" value="S4"/>
    <property type="match status" value="1"/>
</dbReference>
<dbReference type="SUPFAM" id="SSF55120">
    <property type="entry name" value="Pseudouridine synthase"/>
    <property type="match status" value="1"/>
</dbReference>
<dbReference type="InterPro" id="IPR020103">
    <property type="entry name" value="PsdUridine_synth_cat_dom_sf"/>
</dbReference>
<dbReference type="InterPro" id="IPR018496">
    <property type="entry name" value="PsdUridine_synth_RsuA/RluB_CS"/>
</dbReference>
<evidence type="ECO:0000313" key="7">
    <source>
        <dbReference type="Proteomes" id="UP000702425"/>
    </source>
</evidence>
<dbReference type="InterPro" id="IPR000748">
    <property type="entry name" value="PsdUridine_synth_RsuA/RluB/E/F"/>
</dbReference>
<dbReference type="GO" id="GO:0016853">
    <property type="term" value="F:isomerase activity"/>
    <property type="evidence" value="ECO:0007669"/>
    <property type="project" value="UniProtKB-KW"/>
</dbReference>
<proteinExistence type="inferred from homology"/>
<protein>
    <recommendedName>
        <fullName evidence="4">Pseudouridine synthase</fullName>
        <ecNumber evidence="4">5.4.99.-</ecNumber>
    </recommendedName>
</protein>
<name>A0ABX2CQ74_9CYAN</name>
<evidence type="ECO:0000259" key="5">
    <source>
        <dbReference type="SMART" id="SM00363"/>
    </source>
</evidence>
<dbReference type="EC" id="5.4.99.-" evidence="4"/>
<keyword evidence="3" id="KW-0694">RNA-binding</keyword>
<evidence type="ECO:0000256" key="2">
    <source>
        <dbReference type="ARBA" id="ARBA00023235"/>
    </source>
</evidence>
<dbReference type="InterPro" id="IPR002942">
    <property type="entry name" value="S4_RNA-bd"/>
</dbReference>
<dbReference type="InterPro" id="IPR042092">
    <property type="entry name" value="PsdUridine_s_RsuA/RluB/E/F_cat"/>
</dbReference>
<dbReference type="PANTHER" id="PTHR47683">
    <property type="entry name" value="PSEUDOURIDINE SYNTHASE FAMILY PROTEIN-RELATED"/>
    <property type="match status" value="1"/>
</dbReference>
<comment type="caution">
    <text evidence="6">The sequence shown here is derived from an EMBL/GenBank/DDBJ whole genome shotgun (WGS) entry which is preliminary data.</text>
</comment>
<comment type="similarity">
    <text evidence="1 4">Belongs to the pseudouridine synthase RsuA family.</text>
</comment>
<keyword evidence="7" id="KW-1185">Reference proteome</keyword>
<dbReference type="Gene3D" id="3.30.70.1560">
    <property type="entry name" value="Alpha-L RNA-binding motif"/>
    <property type="match status" value="1"/>
</dbReference>
<dbReference type="Pfam" id="PF00849">
    <property type="entry name" value="PseudoU_synth_2"/>
    <property type="match status" value="1"/>
</dbReference>
<dbReference type="CDD" id="cd00165">
    <property type="entry name" value="S4"/>
    <property type="match status" value="1"/>
</dbReference>
<evidence type="ECO:0000313" key="6">
    <source>
        <dbReference type="EMBL" id="NQE32546.1"/>
    </source>
</evidence>
<dbReference type="Gene3D" id="3.30.70.580">
    <property type="entry name" value="Pseudouridine synthase I, catalytic domain, N-terminal subdomain"/>
    <property type="match status" value="1"/>
</dbReference>
<dbReference type="EMBL" id="SRRZ01000003">
    <property type="protein sequence ID" value="NQE32546.1"/>
    <property type="molecule type" value="Genomic_DNA"/>
</dbReference>
<reference evidence="6 7" key="1">
    <citation type="journal article" date="2020" name="Sci. Rep.">
        <title>A novel cyanobacterial geosmin producer, revising GeoA distribution and dispersion patterns in Bacteria.</title>
        <authorList>
            <person name="Churro C."/>
            <person name="Semedo-Aguiar A.P."/>
            <person name="Silva A.D."/>
            <person name="Pereira-Leal J.B."/>
            <person name="Leite R.B."/>
        </authorList>
    </citation>
    <scope>NUCLEOTIDE SEQUENCE [LARGE SCALE GENOMIC DNA]</scope>
    <source>
        <strain evidence="6 7">IPMA8</strain>
    </source>
</reference>